<dbReference type="EMBL" id="MN739880">
    <property type="protein sequence ID" value="QHT75661.1"/>
    <property type="molecule type" value="Genomic_DNA"/>
</dbReference>
<dbReference type="AlphaFoldDB" id="A0A6C0H526"/>
<proteinExistence type="predicted"/>
<evidence type="ECO:0000313" key="1">
    <source>
        <dbReference type="EMBL" id="QHT75661.1"/>
    </source>
</evidence>
<organism evidence="1">
    <name type="scientific">viral metagenome</name>
    <dbReference type="NCBI Taxonomy" id="1070528"/>
    <lineage>
        <taxon>unclassified sequences</taxon>
        <taxon>metagenomes</taxon>
        <taxon>organismal metagenomes</taxon>
    </lineage>
</organism>
<reference evidence="1" key="1">
    <citation type="journal article" date="2020" name="Nature">
        <title>Giant virus diversity and host interactions through global metagenomics.</title>
        <authorList>
            <person name="Schulz F."/>
            <person name="Roux S."/>
            <person name="Paez-Espino D."/>
            <person name="Jungbluth S."/>
            <person name="Walsh D.A."/>
            <person name="Denef V.J."/>
            <person name="McMahon K.D."/>
            <person name="Konstantinidis K.T."/>
            <person name="Eloe-Fadrosh E.A."/>
            <person name="Kyrpides N.C."/>
            <person name="Woyke T."/>
        </authorList>
    </citation>
    <scope>NUCLEOTIDE SEQUENCE</scope>
    <source>
        <strain evidence="1">GVMAG-M-3300023179-71</strain>
    </source>
</reference>
<accession>A0A6C0H526</accession>
<sequence>MEKQLCNLEFIANNDSKWASDAFVFYIKYGIGKLYYTFLAKKAQNSWNNLLDFYKKNKFDDNNLIKKIKDNINIWNRIIDEFGLFYKPDYINFNLNELIKFPFSKIIMFKKDDFKIFEHIKDGCFIRINKTSDSNEIIKCNGNSGYFYANVIMLINKETPFNLEKYIENVETLKKHLSPLEEIKEIYENSFDLILHNFQNTEFPSSYIKYLLDKCNLDYYYKPILYVDDCLV</sequence>
<protein>
    <submittedName>
        <fullName evidence="1">Uncharacterized protein</fullName>
    </submittedName>
</protein>
<name>A0A6C0H526_9ZZZZ</name>